<dbReference type="EMBL" id="CP036262">
    <property type="protein sequence ID" value="QDS95556.1"/>
    <property type="molecule type" value="Genomic_DNA"/>
</dbReference>
<dbReference type="GO" id="GO:0035435">
    <property type="term" value="P:phosphate ion transmembrane transport"/>
    <property type="evidence" value="ECO:0007669"/>
    <property type="project" value="InterPro"/>
</dbReference>
<feature type="domain" description="ABC transporter" evidence="6">
    <location>
        <begin position="47"/>
        <end position="308"/>
    </location>
</feature>
<dbReference type="InterPro" id="IPR027417">
    <property type="entry name" value="P-loop_NTPase"/>
</dbReference>
<evidence type="ECO:0000313" key="7">
    <source>
        <dbReference type="EMBL" id="QDS95556.1"/>
    </source>
</evidence>
<feature type="region of interest" description="Disordered" evidence="5">
    <location>
        <begin position="1"/>
        <end position="37"/>
    </location>
</feature>
<organism evidence="7 8">
    <name type="scientific">Roseimaritima multifibrata</name>
    <dbReference type="NCBI Taxonomy" id="1930274"/>
    <lineage>
        <taxon>Bacteria</taxon>
        <taxon>Pseudomonadati</taxon>
        <taxon>Planctomycetota</taxon>
        <taxon>Planctomycetia</taxon>
        <taxon>Pirellulales</taxon>
        <taxon>Pirellulaceae</taxon>
        <taxon>Roseimaritima</taxon>
    </lineage>
</organism>
<dbReference type="Gene3D" id="3.40.50.300">
    <property type="entry name" value="P-loop containing nucleotide triphosphate hydrolases"/>
    <property type="match status" value="1"/>
</dbReference>
<keyword evidence="1" id="KW-0813">Transport</keyword>
<dbReference type="GO" id="GO:0005315">
    <property type="term" value="F:phosphate transmembrane transporter activity"/>
    <property type="evidence" value="ECO:0007669"/>
    <property type="project" value="InterPro"/>
</dbReference>
<feature type="compositionally biased region" description="Basic and acidic residues" evidence="5">
    <location>
        <begin position="1"/>
        <end position="11"/>
    </location>
</feature>
<dbReference type="SMART" id="SM00382">
    <property type="entry name" value="AAA"/>
    <property type="match status" value="1"/>
</dbReference>
<dbReference type="Pfam" id="PF00005">
    <property type="entry name" value="ABC_tran"/>
    <property type="match status" value="1"/>
</dbReference>
<dbReference type="PANTHER" id="PTHR43423:SF1">
    <property type="entry name" value="ABC TRANSPORTER I FAMILY MEMBER 17"/>
    <property type="match status" value="1"/>
</dbReference>
<evidence type="ECO:0000259" key="6">
    <source>
        <dbReference type="PROSITE" id="PS50893"/>
    </source>
</evidence>
<dbReference type="SUPFAM" id="SSF52540">
    <property type="entry name" value="P-loop containing nucleoside triphosphate hydrolases"/>
    <property type="match status" value="1"/>
</dbReference>
<evidence type="ECO:0000256" key="2">
    <source>
        <dbReference type="ARBA" id="ARBA00022592"/>
    </source>
</evidence>
<dbReference type="InterPro" id="IPR017871">
    <property type="entry name" value="ABC_transporter-like_CS"/>
</dbReference>
<evidence type="ECO:0000313" key="8">
    <source>
        <dbReference type="Proteomes" id="UP000320672"/>
    </source>
</evidence>
<keyword evidence="8" id="KW-1185">Reference proteome</keyword>
<dbReference type="InterPro" id="IPR003439">
    <property type="entry name" value="ABC_transporter-like_ATP-bd"/>
</dbReference>
<dbReference type="PROSITE" id="PS00211">
    <property type="entry name" value="ABC_TRANSPORTER_1"/>
    <property type="match status" value="1"/>
</dbReference>
<dbReference type="PROSITE" id="PS50893">
    <property type="entry name" value="ABC_TRANSPORTER_2"/>
    <property type="match status" value="1"/>
</dbReference>
<evidence type="ECO:0000256" key="1">
    <source>
        <dbReference type="ARBA" id="ARBA00022448"/>
    </source>
</evidence>
<dbReference type="InterPro" id="IPR003593">
    <property type="entry name" value="AAA+_ATPase"/>
</dbReference>
<keyword evidence="4 7" id="KW-0067">ATP-binding</keyword>
<keyword evidence="3" id="KW-0547">Nucleotide-binding</keyword>
<proteinExistence type="predicted"/>
<feature type="compositionally biased region" description="Low complexity" evidence="5">
    <location>
        <begin position="12"/>
        <end position="26"/>
    </location>
</feature>
<dbReference type="InterPro" id="IPR005670">
    <property type="entry name" value="PstB-like"/>
</dbReference>
<reference evidence="7 8" key="1">
    <citation type="submission" date="2019-02" db="EMBL/GenBank/DDBJ databases">
        <title>Deep-cultivation of Planctomycetes and their phenomic and genomic characterization uncovers novel biology.</title>
        <authorList>
            <person name="Wiegand S."/>
            <person name="Jogler M."/>
            <person name="Boedeker C."/>
            <person name="Pinto D."/>
            <person name="Vollmers J."/>
            <person name="Rivas-Marin E."/>
            <person name="Kohn T."/>
            <person name="Peeters S.H."/>
            <person name="Heuer A."/>
            <person name="Rast P."/>
            <person name="Oberbeckmann S."/>
            <person name="Bunk B."/>
            <person name="Jeske O."/>
            <person name="Meyerdierks A."/>
            <person name="Storesund J.E."/>
            <person name="Kallscheuer N."/>
            <person name="Luecker S."/>
            <person name="Lage O.M."/>
            <person name="Pohl T."/>
            <person name="Merkel B.J."/>
            <person name="Hornburger P."/>
            <person name="Mueller R.-W."/>
            <person name="Bruemmer F."/>
            <person name="Labrenz M."/>
            <person name="Spormann A.M."/>
            <person name="Op den Camp H."/>
            <person name="Overmann J."/>
            <person name="Amann R."/>
            <person name="Jetten M.S.M."/>
            <person name="Mascher T."/>
            <person name="Medema M.H."/>
            <person name="Devos D.P."/>
            <person name="Kaster A.-K."/>
            <person name="Ovreas L."/>
            <person name="Rohde M."/>
            <person name="Galperin M.Y."/>
            <person name="Jogler C."/>
        </authorList>
    </citation>
    <scope>NUCLEOTIDE SEQUENCE [LARGE SCALE GENOMIC DNA]</scope>
    <source>
        <strain evidence="7 8">FF011L</strain>
    </source>
</reference>
<sequence length="313" mass="34881">MDTTSERRDTRLGLLPENPLETEPTPSRITLSSVRDTEHEGPAVPCVEIANFNAWYGDFQAIHDLSLIIPHNRVTAFIGPSGCGKSTLLKWINRMNDVVPSARAEGKLILKAIPAEEQGEESASNHRDQSVDTDVLAHSTDVVAMRRRVGIVFQKPNPFPKSIYQNVAFGPRLHLNTSRQDLDELVEWSLRKAALWDEVKDRLHQSALGLSGGQQQRLCIARAIAVGPEVLLMDEPCSALDPASTDRIENLIYELREQYTIVIVTHSMQQASRVSDQTAFFFQGKLIESGTTEQIFTTPKNSQTEDYVTGKFG</sequence>
<evidence type="ECO:0000256" key="3">
    <source>
        <dbReference type="ARBA" id="ARBA00022741"/>
    </source>
</evidence>
<evidence type="ECO:0000256" key="4">
    <source>
        <dbReference type="ARBA" id="ARBA00022840"/>
    </source>
</evidence>
<protein>
    <submittedName>
        <fullName evidence="7">Phosphate import ATP-binding protein PstB</fullName>
    </submittedName>
</protein>
<dbReference type="AlphaFoldDB" id="A0A517MKY3"/>
<evidence type="ECO:0000256" key="5">
    <source>
        <dbReference type="SAM" id="MobiDB-lite"/>
    </source>
</evidence>
<dbReference type="PANTHER" id="PTHR43423">
    <property type="entry name" value="ABC TRANSPORTER I FAMILY MEMBER 17"/>
    <property type="match status" value="1"/>
</dbReference>
<keyword evidence="2" id="KW-0592">Phosphate transport</keyword>
<dbReference type="GO" id="GO:0016020">
    <property type="term" value="C:membrane"/>
    <property type="evidence" value="ECO:0007669"/>
    <property type="project" value="InterPro"/>
</dbReference>
<dbReference type="RefSeq" id="WP_145353757.1">
    <property type="nucleotide sequence ID" value="NZ_CP036262.1"/>
</dbReference>
<dbReference type="GO" id="GO:0016887">
    <property type="term" value="F:ATP hydrolysis activity"/>
    <property type="evidence" value="ECO:0007669"/>
    <property type="project" value="InterPro"/>
</dbReference>
<dbReference type="KEGG" id="rml:FF011L_43530"/>
<dbReference type="OrthoDB" id="9804199at2"/>
<dbReference type="Proteomes" id="UP000320672">
    <property type="component" value="Chromosome"/>
</dbReference>
<dbReference type="CDD" id="cd03260">
    <property type="entry name" value="ABC_PstB_phosphate_transporter"/>
    <property type="match status" value="1"/>
</dbReference>
<accession>A0A517MKY3</accession>
<gene>
    <name evidence="7" type="primary">pstB</name>
    <name evidence="7" type="ORF">FF011L_43530</name>
</gene>
<name>A0A517MKY3_9BACT</name>
<dbReference type="GO" id="GO:0005524">
    <property type="term" value="F:ATP binding"/>
    <property type="evidence" value="ECO:0007669"/>
    <property type="project" value="UniProtKB-KW"/>
</dbReference>